<keyword evidence="2" id="KW-0677">Repeat</keyword>
<dbReference type="SUPFAM" id="SSF52821">
    <property type="entry name" value="Rhodanese/Cell cycle control phosphatase"/>
    <property type="match status" value="1"/>
</dbReference>
<evidence type="ECO:0000256" key="2">
    <source>
        <dbReference type="ARBA" id="ARBA00022737"/>
    </source>
</evidence>
<dbReference type="InterPro" id="IPR045078">
    <property type="entry name" value="TST/MPST-like"/>
</dbReference>
<dbReference type="PANTHER" id="PTHR11364">
    <property type="entry name" value="THIOSULFATE SULFERTANSFERASE"/>
    <property type="match status" value="1"/>
</dbReference>
<evidence type="ECO:0000256" key="1">
    <source>
        <dbReference type="ARBA" id="ARBA00022679"/>
    </source>
</evidence>
<dbReference type="AlphaFoldDB" id="A0A3A1N4L3"/>
<keyword evidence="4" id="KW-1133">Transmembrane helix</keyword>
<dbReference type="RefSeq" id="WP_119608595.1">
    <property type="nucleotide sequence ID" value="NZ_QXFH01000075.1"/>
</dbReference>
<dbReference type="InterPro" id="IPR036873">
    <property type="entry name" value="Rhodanese-like_dom_sf"/>
</dbReference>
<comment type="caution">
    <text evidence="6">The sequence shown here is derived from an EMBL/GenBank/DDBJ whole genome shotgun (WGS) entry which is preliminary data.</text>
</comment>
<dbReference type="PANTHER" id="PTHR11364:SF27">
    <property type="entry name" value="SULFURTRANSFERASE"/>
    <property type="match status" value="1"/>
</dbReference>
<dbReference type="InterPro" id="IPR001763">
    <property type="entry name" value="Rhodanese-like_dom"/>
</dbReference>
<evidence type="ECO:0000256" key="3">
    <source>
        <dbReference type="SAM" id="MobiDB-lite"/>
    </source>
</evidence>
<sequence length="106" mass="12136">MQGRKADLTELEKNQGNTLKSGRIENSVNIPYQEVLRYGKYKPKNELNMLFKKKCNNDKELVFSYGSGMTACIVMLACQIGYGNSLNVYDGSWTEWAERNNLKNVM</sequence>
<dbReference type="Pfam" id="PF00581">
    <property type="entry name" value="Rhodanese"/>
    <property type="match status" value="1"/>
</dbReference>
<evidence type="ECO:0000313" key="6">
    <source>
        <dbReference type="EMBL" id="RIV31669.1"/>
    </source>
</evidence>
<dbReference type="Proteomes" id="UP000266067">
    <property type="component" value="Unassembled WGS sequence"/>
</dbReference>
<evidence type="ECO:0000313" key="7">
    <source>
        <dbReference type="Proteomes" id="UP000266067"/>
    </source>
</evidence>
<protein>
    <recommendedName>
        <fullName evidence="5">Rhodanese domain-containing protein</fullName>
    </recommendedName>
</protein>
<evidence type="ECO:0000256" key="4">
    <source>
        <dbReference type="SAM" id="Phobius"/>
    </source>
</evidence>
<keyword evidence="4" id="KW-0812">Transmembrane</keyword>
<name>A0A3A1N4L3_9FLAO</name>
<dbReference type="GO" id="GO:0004792">
    <property type="term" value="F:thiosulfate-cyanide sulfurtransferase activity"/>
    <property type="evidence" value="ECO:0007669"/>
    <property type="project" value="TreeGrafter"/>
</dbReference>
<evidence type="ECO:0000259" key="5">
    <source>
        <dbReference type="PROSITE" id="PS50206"/>
    </source>
</evidence>
<dbReference type="EMBL" id="QXFH01000075">
    <property type="protein sequence ID" value="RIV31669.1"/>
    <property type="molecule type" value="Genomic_DNA"/>
</dbReference>
<feature type="region of interest" description="Disordered" evidence="3">
    <location>
        <begin position="1"/>
        <end position="20"/>
    </location>
</feature>
<dbReference type="Gene3D" id="3.40.250.10">
    <property type="entry name" value="Rhodanese-like domain"/>
    <property type="match status" value="1"/>
</dbReference>
<gene>
    <name evidence="6" type="ORF">D2V08_13010</name>
</gene>
<feature type="compositionally biased region" description="Basic and acidic residues" evidence="3">
    <location>
        <begin position="1"/>
        <end position="13"/>
    </location>
</feature>
<feature type="domain" description="Rhodanese" evidence="5">
    <location>
        <begin position="20"/>
        <end position="105"/>
    </location>
</feature>
<feature type="transmembrane region" description="Helical" evidence="4">
    <location>
        <begin position="62"/>
        <end position="82"/>
    </location>
</feature>
<keyword evidence="1" id="KW-0808">Transferase</keyword>
<keyword evidence="4" id="KW-0472">Membrane</keyword>
<reference evidence="6 7" key="1">
    <citation type="submission" date="2018-08" db="EMBL/GenBank/DDBJ databases">
        <title>Proposal of Muricauda 72 sp.nov. and Muricauda NH166 sp.nov., isolated from seawater.</title>
        <authorList>
            <person name="Cheng H."/>
            <person name="Wu Y.-H."/>
            <person name="Guo L.-L."/>
            <person name="Xu X.-W."/>
        </authorList>
    </citation>
    <scope>NUCLEOTIDE SEQUENCE [LARGE SCALE GENOMIC DNA]</scope>
    <source>
        <strain evidence="6 7">KCTC 22173</strain>
    </source>
</reference>
<dbReference type="PROSITE" id="PS50206">
    <property type="entry name" value="RHODANESE_3"/>
    <property type="match status" value="1"/>
</dbReference>
<keyword evidence="7" id="KW-1185">Reference proteome</keyword>
<accession>A0A3A1N4L3</accession>
<organism evidence="6 7">
    <name type="scientific">Flagellimonas lutimaris</name>
    <dbReference type="NCBI Taxonomy" id="475082"/>
    <lineage>
        <taxon>Bacteria</taxon>
        <taxon>Pseudomonadati</taxon>
        <taxon>Bacteroidota</taxon>
        <taxon>Flavobacteriia</taxon>
        <taxon>Flavobacteriales</taxon>
        <taxon>Flavobacteriaceae</taxon>
        <taxon>Flagellimonas</taxon>
    </lineage>
</organism>
<proteinExistence type="predicted"/>
<dbReference type="OrthoDB" id="9770030at2"/>